<dbReference type="Pfam" id="PF22193">
    <property type="entry name" value="MvcA_ins"/>
    <property type="match status" value="1"/>
</dbReference>
<accession>A0A2S6EWM4</accession>
<comment type="caution">
    <text evidence="1">The sequence shown here is derived from an EMBL/GenBank/DDBJ whole genome shotgun (WGS) entry which is preliminary data.</text>
</comment>
<dbReference type="OrthoDB" id="5653633at2"/>
<protein>
    <submittedName>
        <fullName evidence="1">Uncharacterized protein</fullName>
    </submittedName>
</protein>
<dbReference type="AlphaFoldDB" id="A0A2S6EWM4"/>
<sequence>MTTSKLEKTGLHVHEKIKHMVKSYGTMITGIPAEILGQNEAEISVGYVKKMGNMKENIAEVVRKSEMTQPTNSCGKASNEVCDLLLGTEGASEFEKSSYQVLSGDGSNLKGSLPNKNLLVRVEMDRFNAPQKYQKIKREEFNPETVEKNKIYLLEDQLVYLDIFGKIIDLGQTSDTCHRLFNAITTPFYQNYILYDEYIDPEESAEEAAMFEMGEIVTAKMKNIDCWTATHSFTIFVPEAESEETRTLYPYQAYWTSHTLQQWFSGDKDEKLSRLGIDGYIEKLALLGTTTDSKIRSSIYGELFSPPGKEHVFCTGMNEKFSPLRVKFKVTEVNPEIALQNLQEVQEFIDTNYPGENAKAQCELYKTKAQEAMTQQLEMRLLTEPTHRKESVTPYKEKNTQSFFSKNLDTTSRIDKMISSVITMENLKILAKEADTLSGKDREKLVEYFKTLPSEQLAEIKPESETAQKAWDEQYGLVLRDK</sequence>
<organism evidence="1 2">
    <name type="scientific">Legionella pneumophila</name>
    <dbReference type="NCBI Taxonomy" id="446"/>
    <lineage>
        <taxon>Bacteria</taxon>
        <taxon>Pseudomonadati</taxon>
        <taxon>Pseudomonadota</taxon>
        <taxon>Gammaproteobacteria</taxon>
        <taxon>Legionellales</taxon>
        <taxon>Legionellaceae</taxon>
        <taxon>Legionella</taxon>
    </lineage>
</organism>
<proteinExistence type="predicted"/>
<dbReference type="InterPro" id="IPR054021">
    <property type="entry name" value="MvcA_ins"/>
</dbReference>
<evidence type="ECO:0000313" key="2">
    <source>
        <dbReference type="Proteomes" id="UP000239239"/>
    </source>
</evidence>
<gene>
    <name evidence="1" type="ORF">C3928_10960</name>
</gene>
<dbReference type="Proteomes" id="UP000239239">
    <property type="component" value="Unassembled WGS sequence"/>
</dbReference>
<dbReference type="EMBL" id="PQWY01000016">
    <property type="protein sequence ID" value="PPK29592.1"/>
    <property type="molecule type" value="Genomic_DNA"/>
</dbReference>
<dbReference type="RefSeq" id="WP_027228537.1">
    <property type="nucleotide sequence ID" value="NZ_CP017601.1"/>
</dbReference>
<name>A0A2S6EWM4_LEGPN</name>
<reference evidence="1 2" key="1">
    <citation type="submission" date="2018-02" db="EMBL/GenBank/DDBJ databases">
        <title>Draft genome sequences of four Legionella pneumophila clinical strains isolated in Ontario.</title>
        <authorList>
            <person name="Fortuna A."/>
            <person name="Ramnarine R."/>
            <person name="Li A."/>
            <person name="Frantz C."/>
            <person name="Mallo G."/>
        </authorList>
    </citation>
    <scope>NUCLEOTIDE SEQUENCE [LARGE SCALE GENOMIC DNA]</scope>
    <source>
        <strain evidence="1 2">LG61</strain>
    </source>
</reference>
<evidence type="ECO:0000313" key="1">
    <source>
        <dbReference type="EMBL" id="PPK29592.1"/>
    </source>
</evidence>